<sequence length="462" mass="49216">MNSFVIILLGGISIVLLVYMIIKKMDIKISLLTIGILLMYVALLLGKKVTTLEPTGASWLNPIQALVDQFTTTLAGPGFVILILAGYSAYMSKIGANAVTVNALTKPLKHVKSVYILVPIVFLIGNILSLVVPSASNLAIILLATLYPVLRATGMSRLSAGAVIATSATIVPTPLGSDNVAMAAALHLPVTEYVFKYHALISIPTLIFIAVVHYFWQKRQDKKTALIVTEKEEIQEIPEDIHQNDSFGYRVIYGLLPVMPIILLIVAFFVNLSLKTPIQLTVQIVSIISLFIAIVTELIYKQNVNQVLKDTNGFFNGMGGAMGIVGLLVAAQTFVAGLASLGIMEMVQKSMASVHGSGLLLPIIMVAFTAVIVLLSGSGVALVFAMVPLVVPLTQAAGIQPEALSVPLQLAGNLFRAVSPVAAVILIVAGTTKLEPMQIVKRTSVPMVAGVVFMLVLSLIVL</sequence>
<organism evidence="9 10">
    <name type="scientific">Periweissella cryptocerci</name>
    <dbReference type="NCBI Taxonomy" id="2506420"/>
    <lineage>
        <taxon>Bacteria</taxon>
        <taxon>Bacillati</taxon>
        <taxon>Bacillota</taxon>
        <taxon>Bacilli</taxon>
        <taxon>Lactobacillales</taxon>
        <taxon>Lactobacillaceae</taxon>
        <taxon>Periweissella</taxon>
    </lineage>
</organism>
<evidence type="ECO:0000256" key="3">
    <source>
        <dbReference type="ARBA" id="ARBA00022448"/>
    </source>
</evidence>
<dbReference type="NCBIfam" id="TIGR00771">
    <property type="entry name" value="DcuC"/>
    <property type="match status" value="1"/>
</dbReference>
<dbReference type="OrthoDB" id="1674075at2"/>
<gene>
    <name evidence="9" type="ORF">EQG49_10685</name>
</gene>
<evidence type="ECO:0000256" key="1">
    <source>
        <dbReference type="ARBA" id="ARBA00004651"/>
    </source>
</evidence>
<evidence type="ECO:0000256" key="2">
    <source>
        <dbReference type="ARBA" id="ARBA00005275"/>
    </source>
</evidence>
<dbReference type="Proteomes" id="UP000292886">
    <property type="component" value="Chromosome"/>
</dbReference>
<dbReference type="PANTHER" id="PTHR42002:SF2">
    <property type="entry name" value="ANAEROBIC C4-DICARBOXYLATE TRANSPORTER DCUC-RELATED"/>
    <property type="match status" value="1"/>
</dbReference>
<proteinExistence type="inferred from homology"/>
<evidence type="ECO:0000256" key="5">
    <source>
        <dbReference type="ARBA" id="ARBA00022692"/>
    </source>
</evidence>
<keyword evidence="4" id="KW-1003">Cell membrane</keyword>
<dbReference type="NCBIfam" id="NF037994">
    <property type="entry name" value="DcuC_1"/>
    <property type="match status" value="1"/>
</dbReference>
<keyword evidence="6 8" id="KW-1133">Transmembrane helix</keyword>
<evidence type="ECO:0000256" key="4">
    <source>
        <dbReference type="ARBA" id="ARBA00022475"/>
    </source>
</evidence>
<dbReference type="AlphaFoldDB" id="A0A4P6YVN9"/>
<name>A0A4P6YVN9_9LACO</name>
<keyword evidence="7 8" id="KW-0472">Membrane</keyword>
<accession>A0A4P6YVN9</accession>
<dbReference type="GO" id="GO:0005886">
    <property type="term" value="C:plasma membrane"/>
    <property type="evidence" value="ECO:0007669"/>
    <property type="project" value="UniProtKB-SubCell"/>
</dbReference>
<feature type="transmembrane region" description="Helical" evidence="8">
    <location>
        <begin position="66"/>
        <end position="87"/>
    </location>
</feature>
<keyword evidence="10" id="KW-1185">Reference proteome</keyword>
<feature type="transmembrane region" description="Helical" evidence="8">
    <location>
        <begin position="251"/>
        <end position="274"/>
    </location>
</feature>
<dbReference type="PANTHER" id="PTHR42002">
    <property type="entry name" value="ANAEROBIC C4-DICARBOXYLATE TRANSPORTER DCUC-RELATED"/>
    <property type="match status" value="1"/>
</dbReference>
<dbReference type="KEGG" id="wei:EQG49_10685"/>
<reference evidence="10" key="1">
    <citation type="submission" date="2019-03" db="EMBL/GenBank/DDBJ databases">
        <title>Weissella sp. 26KH-42 Genome sequencing.</title>
        <authorList>
            <person name="Heo J."/>
            <person name="Kim S.-J."/>
            <person name="Kim J.-S."/>
            <person name="Hong S.-B."/>
            <person name="Kwon S.-W."/>
        </authorList>
    </citation>
    <scope>NUCLEOTIDE SEQUENCE [LARGE SCALE GENOMIC DNA]</scope>
    <source>
        <strain evidence="10">26KH-42</strain>
    </source>
</reference>
<feature type="transmembrane region" description="Helical" evidence="8">
    <location>
        <begin position="321"/>
        <end position="343"/>
    </location>
</feature>
<feature type="transmembrane region" description="Helical" evidence="8">
    <location>
        <begin position="363"/>
        <end position="393"/>
    </location>
</feature>
<feature type="transmembrane region" description="Helical" evidence="8">
    <location>
        <begin position="6"/>
        <end position="22"/>
    </location>
</feature>
<feature type="transmembrane region" description="Helical" evidence="8">
    <location>
        <begin position="414"/>
        <end position="432"/>
    </location>
</feature>
<evidence type="ECO:0000313" key="10">
    <source>
        <dbReference type="Proteomes" id="UP000292886"/>
    </source>
</evidence>
<dbReference type="InterPro" id="IPR004669">
    <property type="entry name" value="C4_dicarb_anaerob_car"/>
</dbReference>
<comment type="subcellular location">
    <subcellularLocation>
        <location evidence="1">Cell membrane</location>
        <topology evidence="1">Multi-pass membrane protein</topology>
    </subcellularLocation>
</comment>
<dbReference type="InterPro" id="IPR018385">
    <property type="entry name" value="C4_dicarb_anaerob_car-like"/>
</dbReference>
<feature type="transmembrane region" description="Helical" evidence="8">
    <location>
        <begin position="444"/>
        <end position="461"/>
    </location>
</feature>
<dbReference type="Pfam" id="PF03606">
    <property type="entry name" value="DcuC"/>
    <property type="match status" value="1"/>
</dbReference>
<feature type="transmembrane region" description="Helical" evidence="8">
    <location>
        <begin position="29"/>
        <end position="46"/>
    </location>
</feature>
<dbReference type="EMBL" id="CP037940">
    <property type="protein sequence ID" value="QBO36874.1"/>
    <property type="molecule type" value="Genomic_DNA"/>
</dbReference>
<dbReference type="RefSeq" id="WP_133363951.1">
    <property type="nucleotide sequence ID" value="NZ_CP037940.1"/>
</dbReference>
<dbReference type="GO" id="GO:0015556">
    <property type="term" value="F:C4-dicarboxylate transmembrane transporter activity"/>
    <property type="evidence" value="ECO:0007669"/>
    <property type="project" value="InterPro"/>
</dbReference>
<feature type="transmembrane region" description="Helical" evidence="8">
    <location>
        <begin position="197"/>
        <end position="216"/>
    </location>
</feature>
<comment type="similarity">
    <text evidence="2">Belongs to the DcuC/DcuD transporter (TC 2.A.61) family.</text>
</comment>
<evidence type="ECO:0000256" key="7">
    <source>
        <dbReference type="ARBA" id="ARBA00023136"/>
    </source>
</evidence>
<keyword evidence="5 8" id="KW-0812">Transmembrane</keyword>
<evidence type="ECO:0000256" key="6">
    <source>
        <dbReference type="ARBA" id="ARBA00022989"/>
    </source>
</evidence>
<feature type="transmembrane region" description="Helical" evidence="8">
    <location>
        <begin position="280"/>
        <end position="300"/>
    </location>
</feature>
<protein>
    <submittedName>
        <fullName evidence="9">TRAP transporter large permease subunit</fullName>
    </submittedName>
</protein>
<evidence type="ECO:0000313" key="9">
    <source>
        <dbReference type="EMBL" id="QBO36874.1"/>
    </source>
</evidence>
<evidence type="ECO:0000256" key="8">
    <source>
        <dbReference type="SAM" id="Phobius"/>
    </source>
</evidence>
<keyword evidence="3" id="KW-0813">Transport</keyword>
<feature type="transmembrane region" description="Helical" evidence="8">
    <location>
        <begin position="114"/>
        <end position="147"/>
    </location>
</feature>